<protein>
    <recommendedName>
        <fullName evidence="1">Protein FAR1-RELATED SEQUENCE</fullName>
    </recommendedName>
</protein>
<sequence length="151" mass="17804">MIREGNLQSHQWLKDLYRIREKWSTTFNKNCFNLGILSTQRSESSNYVFHGISKVEKVIKTWHRNERDENFRCSQTTIQPYIKSSPILKQAANFYSRKLYTFFEEEFLHGLGGLCIDHSSPDLSTFFIKNIDHSIDSHKWTVMFNSSEGTI</sequence>
<name>A0A2I0VIZ1_9ASPA</name>
<dbReference type="GO" id="GO:0008270">
    <property type="term" value="F:zinc ion binding"/>
    <property type="evidence" value="ECO:0007669"/>
    <property type="project" value="UniProtKB-UniRule"/>
</dbReference>
<dbReference type="GO" id="GO:0006355">
    <property type="term" value="P:regulation of DNA-templated transcription"/>
    <property type="evidence" value="ECO:0007669"/>
    <property type="project" value="UniProtKB-UniRule"/>
</dbReference>
<keyword evidence="1" id="KW-0862">Zinc</keyword>
<dbReference type="GO" id="GO:0005634">
    <property type="term" value="C:nucleus"/>
    <property type="evidence" value="ECO:0007669"/>
    <property type="project" value="UniProtKB-SubCell"/>
</dbReference>
<comment type="similarity">
    <text evidence="1">Belongs to the FHY3/FAR1 family.</text>
</comment>
<dbReference type="InterPro" id="IPR031052">
    <property type="entry name" value="FHY3/FAR1"/>
</dbReference>
<reference evidence="2 3" key="2">
    <citation type="journal article" date="2017" name="Nature">
        <title>The Apostasia genome and the evolution of orchids.</title>
        <authorList>
            <person name="Zhang G.Q."/>
            <person name="Liu K.W."/>
            <person name="Li Z."/>
            <person name="Lohaus R."/>
            <person name="Hsiao Y.Y."/>
            <person name="Niu S.C."/>
            <person name="Wang J.Y."/>
            <person name="Lin Y.C."/>
            <person name="Xu Q."/>
            <person name="Chen L.J."/>
            <person name="Yoshida K."/>
            <person name="Fujiwara S."/>
            <person name="Wang Z.W."/>
            <person name="Zhang Y.Q."/>
            <person name="Mitsuda N."/>
            <person name="Wang M."/>
            <person name="Liu G.H."/>
            <person name="Pecoraro L."/>
            <person name="Huang H.X."/>
            <person name="Xiao X.J."/>
            <person name="Lin M."/>
            <person name="Wu X.Y."/>
            <person name="Wu W.L."/>
            <person name="Chen Y.Y."/>
            <person name="Chang S.B."/>
            <person name="Sakamoto S."/>
            <person name="Ohme-Takagi M."/>
            <person name="Yagi M."/>
            <person name="Zeng S.J."/>
            <person name="Shen C.Y."/>
            <person name="Yeh C.M."/>
            <person name="Luo Y.B."/>
            <person name="Tsai W.C."/>
            <person name="Van de Peer Y."/>
            <person name="Liu Z.J."/>
        </authorList>
    </citation>
    <scope>NUCLEOTIDE SEQUENCE [LARGE SCALE GENOMIC DNA]</scope>
    <source>
        <tissue evidence="2">The whole plant</tissue>
    </source>
</reference>
<dbReference type="Proteomes" id="UP000233837">
    <property type="component" value="Unassembled WGS sequence"/>
</dbReference>
<comment type="subcellular location">
    <subcellularLocation>
        <location evidence="1">Nucleus</location>
    </subcellularLocation>
</comment>
<dbReference type="EMBL" id="KZ503499">
    <property type="protein sequence ID" value="PKU63364.1"/>
    <property type="molecule type" value="Genomic_DNA"/>
</dbReference>
<dbReference type="AlphaFoldDB" id="A0A2I0VIZ1"/>
<dbReference type="PANTHER" id="PTHR31669:SF302">
    <property type="entry name" value="PROTEIN FAR1-RELATED SEQUENCE"/>
    <property type="match status" value="1"/>
</dbReference>
<organism evidence="2 3">
    <name type="scientific">Dendrobium catenatum</name>
    <dbReference type="NCBI Taxonomy" id="906689"/>
    <lineage>
        <taxon>Eukaryota</taxon>
        <taxon>Viridiplantae</taxon>
        <taxon>Streptophyta</taxon>
        <taxon>Embryophyta</taxon>
        <taxon>Tracheophyta</taxon>
        <taxon>Spermatophyta</taxon>
        <taxon>Magnoliopsida</taxon>
        <taxon>Liliopsida</taxon>
        <taxon>Asparagales</taxon>
        <taxon>Orchidaceae</taxon>
        <taxon>Epidendroideae</taxon>
        <taxon>Malaxideae</taxon>
        <taxon>Dendrobiinae</taxon>
        <taxon>Dendrobium</taxon>
    </lineage>
</organism>
<keyword evidence="3" id="KW-1185">Reference proteome</keyword>
<proteinExistence type="inferred from homology"/>
<keyword evidence="1" id="KW-0479">Metal-binding</keyword>
<keyword evidence="1" id="KW-0539">Nucleus</keyword>
<evidence type="ECO:0000256" key="1">
    <source>
        <dbReference type="RuleBase" id="RU367018"/>
    </source>
</evidence>
<reference evidence="2 3" key="1">
    <citation type="journal article" date="2016" name="Sci. Rep.">
        <title>The Dendrobium catenatum Lindl. genome sequence provides insights into polysaccharide synthase, floral development and adaptive evolution.</title>
        <authorList>
            <person name="Zhang G.Q."/>
            <person name="Xu Q."/>
            <person name="Bian C."/>
            <person name="Tsai W.C."/>
            <person name="Yeh C.M."/>
            <person name="Liu K.W."/>
            <person name="Yoshida K."/>
            <person name="Zhang L.S."/>
            <person name="Chang S.B."/>
            <person name="Chen F."/>
            <person name="Shi Y."/>
            <person name="Su Y.Y."/>
            <person name="Zhang Y.Q."/>
            <person name="Chen L.J."/>
            <person name="Yin Y."/>
            <person name="Lin M."/>
            <person name="Huang H."/>
            <person name="Deng H."/>
            <person name="Wang Z.W."/>
            <person name="Zhu S.L."/>
            <person name="Zhao X."/>
            <person name="Deng C."/>
            <person name="Niu S.C."/>
            <person name="Huang J."/>
            <person name="Wang M."/>
            <person name="Liu G.H."/>
            <person name="Yang H.J."/>
            <person name="Xiao X.J."/>
            <person name="Hsiao Y.Y."/>
            <person name="Wu W.L."/>
            <person name="Chen Y.Y."/>
            <person name="Mitsuda N."/>
            <person name="Ohme-Takagi M."/>
            <person name="Luo Y.B."/>
            <person name="Van de Peer Y."/>
            <person name="Liu Z.J."/>
        </authorList>
    </citation>
    <scope>NUCLEOTIDE SEQUENCE [LARGE SCALE GENOMIC DNA]</scope>
    <source>
        <tissue evidence="2">The whole plant</tissue>
    </source>
</reference>
<comment type="function">
    <text evidence="1">Putative transcription activator involved in regulating light control of development.</text>
</comment>
<keyword evidence="1" id="KW-0863">Zinc-finger</keyword>
<evidence type="ECO:0000313" key="3">
    <source>
        <dbReference type="Proteomes" id="UP000233837"/>
    </source>
</evidence>
<dbReference type="PANTHER" id="PTHR31669">
    <property type="entry name" value="PROTEIN FAR1-RELATED SEQUENCE 10-RELATED"/>
    <property type="match status" value="1"/>
</dbReference>
<evidence type="ECO:0000313" key="2">
    <source>
        <dbReference type="EMBL" id="PKU63364.1"/>
    </source>
</evidence>
<gene>
    <name evidence="2" type="primary">FRS9</name>
    <name evidence="2" type="ORF">MA16_Dca026470</name>
</gene>
<accession>A0A2I0VIZ1</accession>